<dbReference type="Pfam" id="PF06202">
    <property type="entry name" value="GDE_C"/>
    <property type="match status" value="1"/>
</dbReference>
<evidence type="ECO:0000259" key="1">
    <source>
        <dbReference type="Pfam" id="PF06202"/>
    </source>
</evidence>
<dbReference type="SUPFAM" id="SSF48208">
    <property type="entry name" value="Six-hairpin glycosidases"/>
    <property type="match status" value="1"/>
</dbReference>
<dbReference type="PANTHER" id="PTHR10569:SF2">
    <property type="entry name" value="GLYCOGEN DEBRANCHING ENZYME"/>
    <property type="match status" value="1"/>
</dbReference>
<reference evidence="2" key="2">
    <citation type="journal article" date="2015" name="Fish Shellfish Immunol.">
        <title>Early steps in the European eel (Anguilla anguilla)-Vibrio vulnificus interaction in the gills: Role of the RtxA13 toxin.</title>
        <authorList>
            <person name="Callol A."/>
            <person name="Pajuelo D."/>
            <person name="Ebbesson L."/>
            <person name="Teles M."/>
            <person name="MacKenzie S."/>
            <person name="Amaro C."/>
        </authorList>
    </citation>
    <scope>NUCLEOTIDE SEQUENCE</scope>
</reference>
<organism evidence="2">
    <name type="scientific">Anguilla anguilla</name>
    <name type="common">European freshwater eel</name>
    <name type="synonym">Muraena anguilla</name>
    <dbReference type="NCBI Taxonomy" id="7936"/>
    <lineage>
        <taxon>Eukaryota</taxon>
        <taxon>Metazoa</taxon>
        <taxon>Chordata</taxon>
        <taxon>Craniata</taxon>
        <taxon>Vertebrata</taxon>
        <taxon>Euteleostomi</taxon>
        <taxon>Actinopterygii</taxon>
        <taxon>Neopterygii</taxon>
        <taxon>Teleostei</taxon>
        <taxon>Anguilliformes</taxon>
        <taxon>Anguillidae</taxon>
        <taxon>Anguilla</taxon>
    </lineage>
</organism>
<dbReference type="GO" id="GO:0004135">
    <property type="term" value="F:amylo-alpha-1,6-glucosidase activity"/>
    <property type="evidence" value="ECO:0007669"/>
    <property type="project" value="InterPro"/>
</dbReference>
<feature type="domain" description="Glycogen debranching enzyme C-terminal" evidence="1">
    <location>
        <begin position="1"/>
        <end position="143"/>
    </location>
</feature>
<name>A0A0E9X5V0_ANGAN</name>
<dbReference type="GO" id="GO:0005980">
    <property type="term" value="P:glycogen catabolic process"/>
    <property type="evidence" value="ECO:0007669"/>
    <property type="project" value="InterPro"/>
</dbReference>
<dbReference type="AlphaFoldDB" id="A0A0E9X5V0"/>
<dbReference type="InterPro" id="IPR008928">
    <property type="entry name" value="6-hairpin_glycosidase_sf"/>
</dbReference>
<dbReference type="InterPro" id="IPR010401">
    <property type="entry name" value="AGL/Gdb1"/>
</dbReference>
<accession>A0A0E9X5V0</accession>
<evidence type="ECO:0000313" key="2">
    <source>
        <dbReference type="EMBL" id="JAH98117.1"/>
    </source>
</evidence>
<dbReference type="InterPro" id="IPR032790">
    <property type="entry name" value="GDE_C"/>
</dbReference>
<dbReference type="EMBL" id="GBXM01010460">
    <property type="protein sequence ID" value="JAH98117.1"/>
    <property type="molecule type" value="Transcribed_RNA"/>
</dbReference>
<sequence>MVVAPELFTTKRAWEALEIAEKKLLGPLGMKTLDPDDMVYCGVYDNALDNDNYNTAKGFNYHQGPEWLWPVGYFLRAKLHFAKMIGQEAYDETVYLVKNVLSRHYVHLERSSWKGLPELTNENGQYCPFSCESQAWSIATVLEVLHDL</sequence>
<proteinExistence type="predicted"/>
<reference evidence="2" key="1">
    <citation type="submission" date="2014-11" db="EMBL/GenBank/DDBJ databases">
        <authorList>
            <person name="Amaro Gonzalez C."/>
        </authorList>
    </citation>
    <scope>NUCLEOTIDE SEQUENCE</scope>
</reference>
<protein>
    <recommendedName>
        <fullName evidence="1">Glycogen debranching enzyme C-terminal domain-containing protein</fullName>
    </recommendedName>
</protein>
<dbReference type="PANTHER" id="PTHR10569">
    <property type="entry name" value="GLYCOGEN DEBRANCHING ENZYME"/>
    <property type="match status" value="1"/>
</dbReference>
<dbReference type="GO" id="GO:0004134">
    <property type="term" value="F:4-alpha-glucanotransferase activity"/>
    <property type="evidence" value="ECO:0007669"/>
    <property type="project" value="InterPro"/>
</dbReference>